<organism evidence="3 4">
    <name type="scientific">Aphanomyces stellatus</name>
    <dbReference type="NCBI Taxonomy" id="120398"/>
    <lineage>
        <taxon>Eukaryota</taxon>
        <taxon>Sar</taxon>
        <taxon>Stramenopiles</taxon>
        <taxon>Oomycota</taxon>
        <taxon>Saprolegniomycetes</taxon>
        <taxon>Saprolegniales</taxon>
        <taxon>Verrucalvaceae</taxon>
        <taxon>Aphanomyces</taxon>
    </lineage>
</organism>
<sequence>MTTPTSVIEALAAAQLAAYNAKDLDAFCACYSEDVEVFRMPATAPALVGMAQFRANYVATFLNPLIQAHVPTRVPMGNKCMDYEVCVKDPSQPPLELMVIYEANKAGKICKATFFMREDH</sequence>
<protein>
    <submittedName>
        <fullName evidence="3">Aste57867_16542 protein</fullName>
    </submittedName>
</protein>
<dbReference type="InterPro" id="IPR037401">
    <property type="entry name" value="SnoaL-like"/>
</dbReference>
<reference evidence="3 4" key="1">
    <citation type="submission" date="2019-03" db="EMBL/GenBank/DDBJ databases">
        <authorList>
            <person name="Gaulin E."/>
            <person name="Dumas B."/>
        </authorList>
    </citation>
    <scope>NUCLEOTIDE SEQUENCE [LARGE SCALE GENOMIC DNA]</scope>
    <source>
        <strain evidence="3">CBS 568.67</strain>
    </source>
</reference>
<keyword evidence="4" id="KW-1185">Reference proteome</keyword>
<dbReference type="Gene3D" id="3.10.450.50">
    <property type="match status" value="1"/>
</dbReference>
<dbReference type="Proteomes" id="UP000332933">
    <property type="component" value="Unassembled WGS sequence"/>
</dbReference>
<gene>
    <name evidence="3" type="primary">Aste57867_16542</name>
    <name evidence="2" type="ORF">As57867_016485</name>
    <name evidence="3" type="ORF">ASTE57867_16542</name>
</gene>
<accession>A0A485L7L2</accession>
<evidence type="ECO:0000313" key="2">
    <source>
        <dbReference type="EMBL" id="KAF0692365.1"/>
    </source>
</evidence>
<feature type="domain" description="SnoaL-like" evidence="1">
    <location>
        <begin position="14"/>
        <end position="110"/>
    </location>
</feature>
<evidence type="ECO:0000313" key="3">
    <source>
        <dbReference type="EMBL" id="VFT93316.1"/>
    </source>
</evidence>
<dbReference type="InterPro" id="IPR032710">
    <property type="entry name" value="NTF2-like_dom_sf"/>
</dbReference>
<evidence type="ECO:0000313" key="4">
    <source>
        <dbReference type="Proteomes" id="UP000332933"/>
    </source>
</evidence>
<name>A0A485L7L2_9STRA</name>
<reference evidence="2" key="2">
    <citation type="submission" date="2019-06" db="EMBL/GenBank/DDBJ databases">
        <title>Genomics analysis of Aphanomyces spp. identifies a new class of oomycete effector associated with host adaptation.</title>
        <authorList>
            <person name="Gaulin E."/>
        </authorList>
    </citation>
    <scope>NUCLEOTIDE SEQUENCE</scope>
    <source>
        <strain evidence="2">CBS 578.67</strain>
    </source>
</reference>
<dbReference type="SUPFAM" id="SSF54427">
    <property type="entry name" value="NTF2-like"/>
    <property type="match status" value="1"/>
</dbReference>
<evidence type="ECO:0000259" key="1">
    <source>
        <dbReference type="Pfam" id="PF12680"/>
    </source>
</evidence>
<proteinExistence type="predicted"/>
<dbReference type="EMBL" id="CAADRA010005915">
    <property type="protein sequence ID" value="VFT93316.1"/>
    <property type="molecule type" value="Genomic_DNA"/>
</dbReference>
<dbReference type="OrthoDB" id="69559at2759"/>
<dbReference type="EMBL" id="VJMH01005894">
    <property type="protein sequence ID" value="KAF0692365.1"/>
    <property type="molecule type" value="Genomic_DNA"/>
</dbReference>
<dbReference type="AlphaFoldDB" id="A0A485L7L2"/>
<dbReference type="Pfam" id="PF12680">
    <property type="entry name" value="SnoaL_2"/>
    <property type="match status" value="1"/>
</dbReference>